<dbReference type="PANTHER" id="PTHR31637:SF0">
    <property type="entry name" value="2,3-BISPHOSPHOGLYCERATE-INDEPENDENT PHOSPHOGLYCERATE MUTASE"/>
    <property type="match status" value="1"/>
</dbReference>
<dbReference type="Gene3D" id="3.40.1450.10">
    <property type="entry name" value="BPG-independent phosphoglycerate mutase, domain B"/>
    <property type="match status" value="1"/>
</dbReference>
<dbReference type="Proteomes" id="UP000228996">
    <property type="component" value="Unassembled WGS sequence"/>
</dbReference>
<sequence>MTKPVVLLILDGWGIAPPSKGNAVTSAKIPTFNNLYASYPHGQLQASGESVGLPHGICGNSETGHLNLGAGKIVYQDLPHINLSLADGSFYKNTAFLGAIDHCKRYSSNLHLMGLIGQGSAHSSMEHLYALMKLAKLEGLTKVYLHLFTDGRDSPPNSASILLDQIELLCKSDGVGTIATLVGRYYAMDRDNRWERTQIAYEALTKGKGDLYSDPKSAVADRYKAKETDEFLKPIIFKGPDGKMFPRINANDAAIFYNFRIDRPRQLTKAFVIDNMNNLLGKKIAFDPYAEKYFKKSYYESDIKQTFPRGPKIKNLFFVTMTEYEDGLPVQIAFPPNHVDLPLGRIISDKGLVQLRASESEKERFVTYYFDGLRENFFTNTQKIIIPSPKVATYDLKPEMSCVELTNNILEKVAQKTYDFILINYANPDMVGHTGVLSAGIKACEAVDACLDKVVKNVVALGGTLILTADHGNIEEMINLKTGAVDTEHSSNPVPIIIVGKQYEGKSVVLPTGILGDIAPTILTLLEIPIPSSMTGCSLLP</sequence>
<keyword evidence="5 9" id="KW-0479">Metal-binding</keyword>
<feature type="binding site" evidence="9 12">
    <location>
        <begin position="152"/>
        <end position="153"/>
    </location>
    <ligand>
        <name>substrate</name>
    </ligand>
</feature>
<dbReference type="Gene3D" id="3.40.720.10">
    <property type="entry name" value="Alkaline Phosphatase, subunit A"/>
    <property type="match status" value="1"/>
</dbReference>
<comment type="pathway">
    <text evidence="3 9">Carbohydrate degradation; glycolysis; pyruvate from D-glyceraldehyde 3-phosphate: step 3/5.</text>
</comment>
<evidence type="ECO:0000259" key="15">
    <source>
        <dbReference type="Pfam" id="PF06415"/>
    </source>
</evidence>
<dbReference type="GO" id="GO:0006096">
    <property type="term" value="P:glycolytic process"/>
    <property type="evidence" value="ECO:0007669"/>
    <property type="project" value="UniProtKB-UniRule"/>
</dbReference>
<reference evidence="17" key="1">
    <citation type="submission" date="2017-09" db="EMBL/GenBank/DDBJ databases">
        <title>Depth-based differentiation of microbial function through sediment-hosted aquifers and enrichment of novel symbionts in the deep terrestrial subsurface.</title>
        <authorList>
            <person name="Probst A.J."/>
            <person name="Ladd B."/>
            <person name="Jarett J.K."/>
            <person name="Geller-Mcgrath D.E."/>
            <person name="Sieber C.M.K."/>
            <person name="Emerson J.B."/>
            <person name="Anantharaman K."/>
            <person name="Thomas B.C."/>
            <person name="Malmstrom R."/>
            <person name="Stieglmeier M."/>
            <person name="Klingl A."/>
            <person name="Woyke T."/>
            <person name="Ryan C.M."/>
            <person name="Banfield J.F."/>
        </authorList>
    </citation>
    <scope>NUCLEOTIDE SEQUENCE [LARGE SCALE GENOMIC DNA]</scope>
</reference>
<comment type="subunit">
    <text evidence="9">Monomer.</text>
</comment>
<proteinExistence type="inferred from homology"/>
<evidence type="ECO:0000256" key="6">
    <source>
        <dbReference type="ARBA" id="ARBA00023152"/>
    </source>
</evidence>
<protein>
    <recommendedName>
        <fullName evidence="9 10">2,3-bisphosphoglycerate-independent phosphoglycerate mutase</fullName>
        <shortName evidence="9">BPG-independent PGAM</shortName>
        <shortName evidence="9">Phosphoglyceromutase</shortName>
        <shortName evidence="9">iPGM</shortName>
        <ecNumber evidence="9 10">5.4.2.12</ecNumber>
    </recommendedName>
</protein>
<feature type="binding site" evidence="9 13">
    <location>
        <position position="470"/>
    </location>
    <ligand>
        <name>Mn(2+)</name>
        <dbReference type="ChEBI" id="CHEBI:29035"/>
        <label>2</label>
    </ligand>
</feature>
<name>A0A2M6XD12_9BACT</name>
<evidence type="ECO:0000256" key="3">
    <source>
        <dbReference type="ARBA" id="ARBA00004798"/>
    </source>
</evidence>
<feature type="binding site" evidence="9 13">
    <location>
        <position position="11"/>
    </location>
    <ligand>
        <name>Mn(2+)</name>
        <dbReference type="ChEBI" id="CHEBI:29035"/>
        <label>2</label>
    </ligand>
</feature>
<evidence type="ECO:0000256" key="13">
    <source>
        <dbReference type="PIRSR" id="PIRSR001492-3"/>
    </source>
</evidence>
<keyword evidence="8 9" id="KW-0413">Isomerase</keyword>
<comment type="catalytic activity">
    <reaction evidence="1 9">
        <text>(2R)-2-phosphoglycerate = (2R)-3-phosphoglycerate</text>
        <dbReference type="Rhea" id="RHEA:15901"/>
        <dbReference type="ChEBI" id="CHEBI:58272"/>
        <dbReference type="ChEBI" id="CHEBI:58289"/>
        <dbReference type="EC" id="5.4.2.12"/>
    </reaction>
</comment>
<dbReference type="UniPathway" id="UPA00109">
    <property type="reaction ID" value="UER00186"/>
</dbReference>
<organism evidence="16 17">
    <name type="scientific">Candidatus Shapirobacteria bacterium CG08_land_8_20_14_0_20_39_18</name>
    <dbReference type="NCBI Taxonomy" id="1974883"/>
    <lineage>
        <taxon>Bacteria</taxon>
        <taxon>Candidatus Shapironibacteriota</taxon>
    </lineage>
</organism>
<dbReference type="HAMAP" id="MF_01038">
    <property type="entry name" value="GpmI"/>
    <property type="match status" value="1"/>
</dbReference>
<comment type="caution">
    <text evidence="16">The sequence shown here is derived from an EMBL/GenBank/DDBJ whole genome shotgun (WGS) entry which is preliminary data.</text>
</comment>
<evidence type="ECO:0000256" key="11">
    <source>
        <dbReference type="PIRSR" id="PIRSR001492-1"/>
    </source>
</evidence>
<dbReference type="EC" id="5.4.2.12" evidence="9 10"/>
<evidence type="ECO:0000313" key="17">
    <source>
        <dbReference type="Proteomes" id="UP000228996"/>
    </source>
</evidence>
<evidence type="ECO:0000256" key="7">
    <source>
        <dbReference type="ARBA" id="ARBA00023211"/>
    </source>
</evidence>
<feature type="active site" description="Phosphoserine intermediate" evidence="9 11">
    <location>
        <position position="61"/>
    </location>
</feature>
<evidence type="ECO:0000256" key="1">
    <source>
        <dbReference type="ARBA" id="ARBA00000370"/>
    </source>
</evidence>
<feature type="binding site" evidence="9 12">
    <location>
        <position position="122"/>
    </location>
    <ligand>
        <name>substrate</name>
    </ligand>
</feature>
<dbReference type="Pfam" id="PF06415">
    <property type="entry name" value="iPGM_N"/>
    <property type="match status" value="1"/>
</dbReference>
<dbReference type="InterPro" id="IPR017850">
    <property type="entry name" value="Alkaline_phosphatase_core_sf"/>
</dbReference>
<dbReference type="AlphaFoldDB" id="A0A2M6XD12"/>
<evidence type="ECO:0000313" key="16">
    <source>
        <dbReference type="EMBL" id="PIU03565.1"/>
    </source>
</evidence>
<dbReference type="NCBIfam" id="TIGR01307">
    <property type="entry name" value="pgm_bpd_ind"/>
    <property type="match status" value="1"/>
</dbReference>
<feature type="domain" description="Metalloenzyme" evidence="14">
    <location>
        <begin position="3"/>
        <end position="528"/>
    </location>
</feature>
<dbReference type="GO" id="GO:0005829">
    <property type="term" value="C:cytosol"/>
    <property type="evidence" value="ECO:0007669"/>
    <property type="project" value="TreeGrafter"/>
</dbReference>
<feature type="binding site" evidence="9 13">
    <location>
        <position position="61"/>
    </location>
    <ligand>
        <name>Mn(2+)</name>
        <dbReference type="ChEBI" id="CHEBI:29035"/>
        <label>2</label>
    </ligand>
</feature>
<evidence type="ECO:0000259" key="14">
    <source>
        <dbReference type="Pfam" id="PF01676"/>
    </source>
</evidence>
<feature type="binding site" evidence="9 13">
    <location>
        <position position="433"/>
    </location>
    <ligand>
        <name>Mn(2+)</name>
        <dbReference type="ChEBI" id="CHEBI:29035"/>
        <label>1</label>
    </ligand>
</feature>
<feature type="binding site" evidence="9 12">
    <location>
        <position position="190"/>
    </location>
    <ligand>
        <name>substrate</name>
    </ligand>
</feature>
<dbReference type="SUPFAM" id="SSF53649">
    <property type="entry name" value="Alkaline phosphatase-like"/>
    <property type="match status" value="1"/>
</dbReference>
<dbReference type="CDD" id="cd16010">
    <property type="entry name" value="iPGM"/>
    <property type="match status" value="1"/>
</dbReference>
<dbReference type="GO" id="GO:0004619">
    <property type="term" value="F:phosphoglycerate mutase activity"/>
    <property type="evidence" value="ECO:0007669"/>
    <property type="project" value="UniProtKB-UniRule"/>
</dbReference>
<dbReference type="FunFam" id="3.40.1450.10:FF:000002">
    <property type="entry name" value="2,3-bisphosphoglycerate-independent phosphoglycerate mutase"/>
    <property type="match status" value="1"/>
</dbReference>
<feature type="binding site" evidence="9 12">
    <location>
        <position position="362"/>
    </location>
    <ligand>
        <name>substrate</name>
    </ligand>
</feature>
<evidence type="ECO:0000256" key="12">
    <source>
        <dbReference type="PIRSR" id="PIRSR001492-2"/>
    </source>
</evidence>
<feature type="binding site" evidence="9 12">
    <location>
        <position position="184"/>
    </location>
    <ligand>
        <name>substrate</name>
    </ligand>
</feature>
<dbReference type="InterPro" id="IPR036646">
    <property type="entry name" value="PGAM_B_sf"/>
</dbReference>
<dbReference type="Pfam" id="PF01676">
    <property type="entry name" value="Metalloenzyme"/>
    <property type="match status" value="1"/>
</dbReference>
<evidence type="ECO:0000256" key="4">
    <source>
        <dbReference type="ARBA" id="ARBA00008819"/>
    </source>
</evidence>
<feature type="binding site" evidence="9 13">
    <location>
        <position position="471"/>
    </location>
    <ligand>
        <name>Mn(2+)</name>
        <dbReference type="ChEBI" id="CHEBI:29035"/>
        <label>2</label>
    </ligand>
</feature>
<dbReference type="EMBL" id="PEYO01000014">
    <property type="protein sequence ID" value="PIU03565.1"/>
    <property type="molecule type" value="Genomic_DNA"/>
</dbReference>
<feature type="binding site" evidence="9 13">
    <location>
        <position position="489"/>
    </location>
    <ligand>
        <name>Mn(2+)</name>
        <dbReference type="ChEBI" id="CHEBI:29035"/>
        <label>1</label>
    </ligand>
</feature>
<keyword evidence="7 9" id="KW-0464">Manganese</keyword>
<evidence type="ECO:0000256" key="8">
    <source>
        <dbReference type="ARBA" id="ARBA00023235"/>
    </source>
</evidence>
<dbReference type="PIRSF" id="PIRSF001492">
    <property type="entry name" value="IPGAM"/>
    <property type="match status" value="1"/>
</dbReference>
<dbReference type="InterPro" id="IPR005995">
    <property type="entry name" value="Pgm_bpd_ind"/>
</dbReference>
<dbReference type="GO" id="GO:0006007">
    <property type="term" value="P:glucose catabolic process"/>
    <property type="evidence" value="ECO:0007669"/>
    <property type="project" value="InterPro"/>
</dbReference>
<comment type="function">
    <text evidence="2 9">Catalyzes the interconversion of 2-phosphoglycerate and 3-phosphoglycerate.</text>
</comment>
<gene>
    <name evidence="9" type="primary">gpmI</name>
    <name evidence="16" type="ORF">COT44_02560</name>
</gene>
<dbReference type="InterPro" id="IPR006124">
    <property type="entry name" value="Metalloenzyme"/>
</dbReference>
<dbReference type="PANTHER" id="PTHR31637">
    <property type="entry name" value="2,3-BISPHOSPHOGLYCERATE-INDEPENDENT PHOSPHOGLYCERATE MUTASE"/>
    <property type="match status" value="1"/>
</dbReference>
<keyword evidence="6 9" id="KW-0324">Glycolysis</keyword>
<accession>A0A2M6XD12</accession>
<dbReference type="InterPro" id="IPR011258">
    <property type="entry name" value="BPG-indep_PGM_N"/>
</dbReference>
<dbReference type="SUPFAM" id="SSF64158">
    <property type="entry name" value="2,3-Bisphosphoglycerate-independent phosphoglycerate mutase, substrate-binding domain"/>
    <property type="match status" value="1"/>
</dbReference>
<evidence type="ECO:0000256" key="10">
    <source>
        <dbReference type="NCBIfam" id="TIGR01307"/>
    </source>
</evidence>
<feature type="binding site" evidence="9 13">
    <location>
        <position position="429"/>
    </location>
    <ligand>
        <name>Mn(2+)</name>
        <dbReference type="ChEBI" id="CHEBI:29035"/>
        <label>1</label>
    </ligand>
</feature>
<comment type="cofactor">
    <cofactor evidence="9">
        <name>Mn(2+)</name>
        <dbReference type="ChEBI" id="CHEBI:29035"/>
    </cofactor>
    <text evidence="9">Binds 2 manganese ions per subunit.</text>
</comment>
<comment type="similarity">
    <text evidence="4 9">Belongs to the BPG-independent phosphoglycerate mutase family.</text>
</comment>
<evidence type="ECO:0000256" key="2">
    <source>
        <dbReference type="ARBA" id="ARBA00002315"/>
    </source>
</evidence>
<evidence type="ECO:0000256" key="5">
    <source>
        <dbReference type="ARBA" id="ARBA00022723"/>
    </source>
</evidence>
<evidence type="ECO:0000256" key="9">
    <source>
        <dbReference type="HAMAP-Rule" id="MF_01038"/>
    </source>
</evidence>
<feature type="binding site" evidence="9 12">
    <location>
        <begin position="260"/>
        <end position="263"/>
    </location>
    <ligand>
        <name>substrate</name>
    </ligand>
</feature>
<feature type="domain" description="BPG-independent PGAM N-terminal" evidence="15">
    <location>
        <begin position="81"/>
        <end position="325"/>
    </location>
</feature>
<dbReference type="GO" id="GO:0030145">
    <property type="term" value="F:manganese ion binding"/>
    <property type="evidence" value="ECO:0007669"/>
    <property type="project" value="UniProtKB-UniRule"/>
</dbReference>